<dbReference type="Gene3D" id="3.90.1720.10">
    <property type="entry name" value="endopeptidase domain like (from Nostoc punctiforme)"/>
    <property type="match status" value="1"/>
</dbReference>
<evidence type="ECO:0000256" key="4">
    <source>
        <dbReference type="ARBA" id="ARBA00022801"/>
    </source>
</evidence>
<dbReference type="PANTHER" id="PTHR37423">
    <property type="entry name" value="SOLUBLE LYTIC MUREIN TRANSGLYCOSYLASE-RELATED"/>
    <property type="match status" value="1"/>
</dbReference>
<dbReference type="GO" id="GO:0008234">
    <property type="term" value="F:cysteine-type peptidase activity"/>
    <property type="evidence" value="ECO:0007669"/>
    <property type="project" value="UniProtKB-KW"/>
</dbReference>
<feature type="domain" description="NlpC/P60" evidence="6">
    <location>
        <begin position="65"/>
        <end position="188"/>
    </location>
</feature>
<evidence type="ECO:0000259" key="6">
    <source>
        <dbReference type="PROSITE" id="PS51935"/>
    </source>
</evidence>
<dbReference type="SUPFAM" id="SSF54001">
    <property type="entry name" value="Cysteine proteinases"/>
    <property type="match status" value="1"/>
</dbReference>
<proteinExistence type="inferred from homology"/>
<evidence type="ECO:0000313" key="7">
    <source>
        <dbReference type="EMBL" id="SNY05123.1"/>
    </source>
</evidence>
<dbReference type="InterPro" id="IPR023346">
    <property type="entry name" value="Lysozyme-like_dom_sf"/>
</dbReference>
<dbReference type="AlphaFoldDB" id="A0A285F247"/>
<organism evidence="7 8">
    <name type="scientific">Paractinoplanes atraurantiacus</name>
    <dbReference type="NCBI Taxonomy" id="1036182"/>
    <lineage>
        <taxon>Bacteria</taxon>
        <taxon>Bacillati</taxon>
        <taxon>Actinomycetota</taxon>
        <taxon>Actinomycetes</taxon>
        <taxon>Micromonosporales</taxon>
        <taxon>Micromonosporaceae</taxon>
        <taxon>Paractinoplanes</taxon>
    </lineage>
</organism>
<dbReference type="Gene3D" id="1.10.530.10">
    <property type="match status" value="1"/>
</dbReference>
<evidence type="ECO:0000256" key="5">
    <source>
        <dbReference type="ARBA" id="ARBA00022807"/>
    </source>
</evidence>
<dbReference type="EMBL" id="OBDY01000001">
    <property type="protein sequence ID" value="SNY05123.1"/>
    <property type="molecule type" value="Genomic_DNA"/>
</dbReference>
<dbReference type="PROSITE" id="PS00922">
    <property type="entry name" value="TRANSGLYCOSYLASE"/>
    <property type="match status" value="1"/>
</dbReference>
<dbReference type="Pfam" id="PF00877">
    <property type="entry name" value="NLPC_P60"/>
    <property type="match status" value="1"/>
</dbReference>
<dbReference type="InterPro" id="IPR038765">
    <property type="entry name" value="Papain-like_cys_pep_sf"/>
</dbReference>
<dbReference type="Pfam" id="PF01464">
    <property type="entry name" value="SLT"/>
    <property type="match status" value="1"/>
</dbReference>
<dbReference type="GO" id="GO:0016020">
    <property type="term" value="C:membrane"/>
    <property type="evidence" value="ECO:0007669"/>
    <property type="project" value="InterPro"/>
</dbReference>
<dbReference type="Proteomes" id="UP000219612">
    <property type="component" value="Unassembled WGS sequence"/>
</dbReference>
<evidence type="ECO:0000256" key="2">
    <source>
        <dbReference type="ARBA" id="ARBA00007734"/>
    </source>
</evidence>
<dbReference type="InterPro" id="IPR000064">
    <property type="entry name" value="NLP_P60_dom"/>
</dbReference>
<dbReference type="GO" id="GO:0000270">
    <property type="term" value="P:peptidoglycan metabolic process"/>
    <property type="evidence" value="ECO:0007669"/>
    <property type="project" value="InterPro"/>
</dbReference>
<dbReference type="CDD" id="cd00254">
    <property type="entry name" value="LT-like"/>
    <property type="match status" value="1"/>
</dbReference>
<dbReference type="GO" id="GO:0006508">
    <property type="term" value="P:proteolysis"/>
    <property type="evidence" value="ECO:0007669"/>
    <property type="project" value="UniProtKB-KW"/>
</dbReference>
<sequence>MRGVAGVLNRIQELQGQLGLTPVSSAPGTTGTAANGTVTTAGGSTFASALASATGGAPSMRLNSAATGQSVVDAAKKYLGTPYVFGSTDPDKGLDCSSLVQRAFADLGIKVPRLSYQQAKVGEAVPNLAQAKPGDILAFDSPVDHVAIYVGDNKMIAAPKPGDQVKIQSVYEKPTHIRRVVSDADTGAVAAQNAAAAVRPASLRGGGSLEGVPYADLFVQAGNRYGVSPKLLAAVAKVESGYNPEAVSKVGAQGLMQIMPSTAKGLGVKNAFDPEQAINGAAKLLARNLREFKSLPLALAAYNAGGGAVHKYGGIPPFSETQAYVPKVQKALAALGG</sequence>
<dbReference type="PROSITE" id="PS51935">
    <property type="entry name" value="NLPC_P60"/>
    <property type="match status" value="1"/>
</dbReference>
<comment type="similarity">
    <text evidence="1">Belongs to the peptidase C40 family.</text>
</comment>
<evidence type="ECO:0000256" key="1">
    <source>
        <dbReference type="ARBA" id="ARBA00007074"/>
    </source>
</evidence>
<dbReference type="RefSeq" id="WP_097317715.1">
    <property type="nucleotide sequence ID" value="NZ_OBDY01000001.1"/>
</dbReference>
<dbReference type="OrthoDB" id="9815778at2"/>
<protein>
    <submittedName>
        <fullName evidence="7">Cell wall-associated hydrolase, NlpC family</fullName>
    </submittedName>
</protein>
<keyword evidence="3" id="KW-0645">Protease</keyword>
<gene>
    <name evidence="7" type="ORF">SAMN05421748_101401</name>
</gene>
<evidence type="ECO:0000256" key="3">
    <source>
        <dbReference type="ARBA" id="ARBA00022670"/>
    </source>
</evidence>
<evidence type="ECO:0000313" key="8">
    <source>
        <dbReference type="Proteomes" id="UP000219612"/>
    </source>
</evidence>
<keyword evidence="5" id="KW-0788">Thiol protease</keyword>
<accession>A0A285F247</accession>
<comment type="similarity">
    <text evidence="2">Belongs to the transglycosylase Slt family.</text>
</comment>
<keyword evidence="4 7" id="KW-0378">Hydrolase</keyword>
<dbReference type="InterPro" id="IPR000189">
    <property type="entry name" value="Transglyc_AS"/>
</dbReference>
<name>A0A285F247_9ACTN</name>
<dbReference type="SUPFAM" id="SSF53955">
    <property type="entry name" value="Lysozyme-like"/>
    <property type="match status" value="1"/>
</dbReference>
<dbReference type="InterPro" id="IPR008258">
    <property type="entry name" value="Transglycosylase_SLT_dom_1"/>
</dbReference>
<dbReference type="GO" id="GO:0008933">
    <property type="term" value="F:peptidoglycan lytic transglycosylase activity"/>
    <property type="evidence" value="ECO:0007669"/>
    <property type="project" value="InterPro"/>
</dbReference>
<keyword evidence="8" id="KW-1185">Reference proteome</keyword>
<dbReference type="PANTHER" id="PTHR37423:SF2">
    <property type="entry name" value="MEMBRANE-BOUND LYTIC MUREIN TRANSGLYCOSYLASE C"/>
    <property type="match status" value="1"/>
</dbReference>
<reference evidence="7 8" key="1">
    <citation type="submission" date="2017-09" db="EMBL/GenBank/DDBJ databases">
        <authorList>
            <person name="Ehlers B."/>
            <person name="Leendertz F.H."/>
        </authorList>
    </citation>
    <scope>NUCLEOTIDE SEQUENCE [LARGE SCALE GENOMIC DNA]</scope>
    <source>
        <strain evidence="7 8">CGMCC 4.6857</strain>
    </source>
</reference>